<evidence type="ECO:0000256" key="1">
    <source>
        <dbReference type="ARBA" id="ARBA00004114"/>
    </source>
</evidence>
<dbReference type="GO" id="GO:0005814">
    <property type="term" value="C:centriole"/>
    <property type="evidence" value="ECO:0007669"/>
    <property type="project" value="UniProtKB-SubCell"/>
</dbReference>
<evidence type="ECO:0000256" key="8">
    <source>
        <dbReference type="ARBA" id="ARBA00023212"/>
    </source>
</evidence>
<evidence type="ECO:0000256" key="12">
    <source>
        <dbReference type="PROSITE-ProRule" id="PRU00221"/>
    </source>
</evidence>
<dbReference type="FunFam" id="2.130.10.10:FF:000590">
    <property type="entry name" value="WD repeat domain 90"/>
    <property type="match status" value="1"/>
</dbReference>
<feature type="repeat" description="WD" evidence="12">
    <location>
        <begin position="1346"/>
        <end position="1387"/>
    </location>
</feature>
<reference evidence="17" key="3">
    <citation type="submission" date="2025-09" db="UniProtKB">
        <authorList>
            <consortium name="Ensembl"/>
        </authorList>
    </citation>
    <scope>IDENTIFICATION</scope>
</reference>
<keyword evidence="3" id="KW-0963">Cytoplasm</keyword>
<keyword evidence="6" id="KW-0677">Repeat</keyword>
<evidence type="ECO:0000313" key="17">
    <source>
        <dbReference type="Ensembl" id="ENSPMRP00000029006.1"/>
    </source>
</evidence>
<comment type="similarity">
    <text evidence="10">Belongs to the WD repeat WDR90/POC16 family.</text>
</comment>
<dbReference type="InterPro" id="IPR055440">
    <property type="entry name" value="Beta-prop_WDR90_4th"/>
</dbReference>
<evidence type="ECO:0000256" key="10">
    <source>
        <dbReference type="ARBA" id="ARBA00061300"/>
    </source>
</evidence>
<dbReference type="PROSITE" id="PS50294">
    <property type="entry name" value="WD_REPEATS_REGION"/>
    <property type="match status" value="2"/>
</dbReference>
<dbReference type="InterPro" id="IPR007714">
    <property type="entry name" value="CFA20_dom"/>
</dbReference>
<feature type="domain" description="EML-like first beta-propeller" evidence="16">
    <location>
        <begin position="1064"/>
        <end position="1288"/>
    </location>
</feature>
<proteinExistence type="inferred from homology"/>
<reference evidence="17" key="2">
    <citation type="submission" date="2025-08" db="UniProtKB">
        <authorList>
            <consortium name="Ensembl"/>
        </authorList>
    </citation>
    <scope>IDENTIFICATION</scope>
</reference>
<dbReference type="GO" id="GO:0005874">
    <property type="term" value="C:microtubule"/>
    <property type="evidence" value="ECO:0007669"/>
    <property type="project" value="UniProtKB-KW"/>
</dbReference>
<dbReference type="Pfam" id="PF23342">
    <property type="entry name" value="WDR90_beta-prop_4th"/>
    <property type="match status" value="1"/>
</dbReference>
<keyword evidence="5" id="KW-0493">Microtubule</keyword>
<keyword evidence="18" id="KW-1185">Reference proteome</keyword>
<feature type="repeat" description="WD" evidence="12">
    <location>
        <begin position="624"/>
        <end position="665"/>
    </location>
</feature>
<feature type="domain" description="WDR90 4th beta-propeller" evidence="14">
    <location>
        <begin position="1352"/>
        <end position="1663"/>
    </location>
</feature>
<dbReference type="Gene3D" id="2.130.10.10">
    <property type="entry name" value="YVTN repeat-like/Quinoprotein amine dehydrogenase"/>
    <property type="match status" value="7"/>
</dbReference>
<dbReference type="GO" id="GO:0030030">
    <property type="term" value="P:cell projection organization"/>
    <property type="evidence" value="ECO:0007669"/>
    <property type="project" value="UniProtKB-KW"/>
</dbReference>
<evidence type="ECO:0000256" key="6">
    <source>
        <dbReference type="ARBA" id="ARBA00022737"/>
    </source>
</evidence>
<reference evidence="17 18" key="1">
    <citation type="journal article" date="2019" name="Proc. Natl. Acad. Sci. U.S.A.">
        <title>Regulatory changes in pterin and carotenoid genes underlie balanced color polymorphisms in the wall lizard.</title>
        <authorList>
            <person name="Andrade P."/>
            <person name="Pinho C."/>
            <person name="Perez I de Lanuza G."/>
            <person name="Afonso S."/>
            <person name="Brejcha J."/>
            <person name="Rubin C.J."/>
            <person name="Wallerman O."/>
            <person name="Pereira P."/>
            <person name="Sabatino S.J."/>
            <person name="Bellati A."/>
            <person name="Pellitteri-Rosa D."/>
            <person name="Bosakova Z."/>
            <person name="Bunikis I."/>
            <person name="Carretero M.A."/>
            <person name="Feiner N."/>
            <person name="Marsik P."/>
            <person name="Pauperio F."/>
            <person name="Salvi D."/>
            <person name="Soler L."/>
            <person name="While G.M."/>
            <person name="Uller T."/>
            <person name="Font E."/>
            <person name="Andersson L."/>
            <person name="Carneiro M."/>
        </authorList>
    </citation>
    <scope>NUCLEOTIDE SEQUENCE</scope>
</reference>
<comment type="function">
    <text evidence="9">Microtubule-binding protein that plays a crucial role in ensuring inner core protein localization within the centriole core, as well as in maintaining the microtubule wall integrity and the overall centriole roundness and stability. Required for efficient primary cilium formation.</text>
</comment>
<dbReference type="InterPro" id="IPR015943">
    <property type="entry name" value="WD40/YVTN_repeat-like_dom_sf"/>
</dbReference>
<dbReference type="Pfam" id="PF00400">
    <property type="entry name" value="WD40"/>
    <property type="match status" value="1"/>
</dbReference>
<organism evidence="17 18">
    <name type="scientific">Podarcis muralis</name>
    <name type="common">Wall lizard</name>
    <name type="synonym">Lacerta muralis</name>
    <dbReference type="NCBI Taxonomy" id="64176"/>
    <lineage>
        <taxon>Eukaryota</taxon>
        <taxon>Metazoa</taxon>
        <taxon>Chordata</taxon>
        <taxon>Craniata</taxon>
        <taxon>Vertebrata</taxon>
        <taxon>Euteleostomi</taxon>
        <taxon>Lepidosauria</taxon>
        <taxon>Squamata</taxon>
        <taxon>Bifurcata</taxon>
        <taxon>Unidentata</taxon>
        <taxon>Episquamata</taxon>
        <taxon>Laterata</taxon>
        <taxon>Lacertibaenia</taxon>
        <taxon>Lacertidae</taxon>
        <taxon>Podarcis</taxon>
    </lineage>
</organism>
<evidence type="ECO:0000259" key="14">
    <source>
        <dbReference type="Pfam" id="PF23342"/>
    </source>
</evidence>
<dbReference type="FunFam" id="2.130.10.10:FF:003525">
    <property type="entry name" value="WD repeat domain 90"/>
    <property type="match status" value="1"/>
</dbReference>
<dbReference type="PANTHER" id="PTHR13720:SF24">
    <property type="entry name" value="WD REPEAT-CONTAINING PROTEIN 90"/>
    <property type="match status" value="1"/>
</dbReference>
<feature type="repeat" description="WD" evidence="12">
    <location>
        <begin position="708"/>
        <end position="740"/>
    </location>
</feature>
<dbReference type="InterPro" id="IPR050630">
    <property type="entry name" value="WD_repeat_EMAP"/>
</dbReference>
<name>A0A670JX16_PODMU</name>
<evidence type="ECO:0000259" key="13">
    <source>
        <dbReference type="Pfam" id="PF05018"/>
    </source>
</evidence>
<dbReference type="PROSITE" id="PS00678">
    <property type="entry name" value="WD_REPEATS_1"/>
    <property type="match status" value="1"/>
</dbReference>
<dbReference type="GO" id="GO:0005929">
    <property type="term" value="C:cilium"/>
    <property type="evidence" value="ECO:0007669"/>
    <property type="project" value="UniProtKB-ARBA"/>
</dbReference>
<dbReference type="PROSITE" id="PS50082">
    <property type="entry name" value="WD_REPEATS_2"/>
    <property type="match status" value="3"/>
</dbReference>
<evidence type="ECO:0000256" key="7">
    <source>
        <dbReference type="ARBA" id="ARBA00022794"/>
    </source>
</evidence>
<evidence type="ECO:0000256" key="11">
    <source>
        <dbReference type="ARBA" id="ARBA00070509"/>
    </source>
</evidence>
<evidence type="ECO:0000313" key="18">
    <source>
        <dbReference type="Proteomes" id="UP000472272"/>
    </source>
</evidence>
<accession>A0A670JX16</accession>
<keyword evidence="8" id="KW-0206">Cytoskeleton</keyword>
<comment type="subcellular location">
    <subcellularLocation>
        <location evidence="2">Cytoplasm</location>
        <location evidence="2">Cytoskeleton</location>
        <location evidence="2">Microtubule organizing center</location>
        <location evidence="2">Centrosome</location>
        <location evidence="2">Centriolar satellite</location>
    </subcellularLocation>
    <subcellularLocation>
        <location evidence="1">Cytoplasm</location>
        <location evidence="1">Cytoskeleton</location>
        <location evidence="1">Microtubule organizing center</location>
        <location evidence="1">Centrosome</location>
        <location evidence="1">Centriole</location>
    </subcellularLocation>
</comment>
<dbReference type="InterPro" id="IPR055441">
    <property type="entry name" value="Beta-prop_WDR90_POC16_2nd"/>
</dbReference>
<evidence type="ECO:0000259" key="16">
    <source>
        <dbReference type="Pfam" id="PF23409"/>
    </source>
</evidence>
<dbReference type="SUPFAM" id="SSF50998">
    <property type="entry name" value="Quinoprotein alcohol dehydrogenase-like"/>
    <property type="match status" value="2"/>
</dbReference>
<dbReference type="Ensembl" id="ENSPMRT00000030774.1">
    <property type="protein sequence ID" value="ENSPMRP00000029006.1"/>
    <property type="gene ID" value="ENSPMRG00000018452.1"/>
</dbReference>
<evidence type="ECO:0000256" key="3">
    <source>
        <dbReference type="ARBA" id="ARBA00022490"/>
    </source>
</evidence>
<keyword evidence="4 12" id="KW-0853">WD repeat</keyword>
<dbReference type="InterPro" id="IPR019775">
    <property type="entry name" value="WD40_repeat_CS"/>
</dbReference>
<dbReference type="SMART" id="SM00320">
    <property type="entry name" value="WD40"/>
    <property type="match status" value="18"/>
</dbReference>
<feature type="domain" description="WDR90/POC16 second beta-propeller" evidence="15">
    <location>
        <begin position="635"/>
        <end position="895"/>
    </location>
</feature>
<gene>
    <name evidence="17" type="primary">WDR90</name>
</gene>
<dbReference type="GeneTree" id="ENSGT00940000160173"/>
<keyword evidence="7" id="KW-0970">Cilium biogenesis/degradation</keyword>
<dbReference type="Proteomes" id="UP000472272">
    <property type="component" value="Chromosome 14"/>
</dbReference>
<dbReference type="InterPro" id="IPR011047">
    <property type="entry name" value="Quinoprotein_ADH-like_sf"/>
</dbReference>
<evidence type="ECO:0000256" key="9">
    <source>
        <dbReference type="ARBA" id="ARBA00060089"/>
    </source>
</evidence>
<dbReference type="SUPFAM" id="SSF51004">
    <property type="entry name" value="C-terminal (heme d1) domain of cytochrome cd1-nitrite reductase"/>
    <property type="match status" value="1"/>
</dbReference>
<dbReference type="Pfam" id="PF23393">
    <property type="entry name" value="Beta-prop_WDR90_POC16_2nd"/>
    <property type="match status" value="1"/>
</dbReference>
<protein>
    <recommendedName>
        <fullName evidence="11">WD repeat-containing protein 90</fullName>
    </recommendedName>
</protein>
<evidence type="ECO:0000256" key="2">
    <source>
        <dbReference type="ARBA" id="ARBA00004607"/>
    </source>
</evidence>
<dbReference type="FunFam" id="2.130.10.10:FF:001417">
    <property type="entry name" value="WD repeat domain 90"/>
    <property type="match status" value="1"/>
</dbReference>
<dbReference type="FunFam" id="2.130.10.10:FF:000522">
    <property type="entry name" value="WD repeat domain 90"/>
    <property type="match status" value="1"/>
</dbReference>
<dbReference type="Pfam" id="PF05018">
    <property type="entry name" value="CFA20_dom"/>
    <property type="match status" value="1"/>
</dbReference>
<feature type="domain" description="CFA20" evidence="13">
    <location>
        <begin position="11"/>
        <end position="186"/>
    </location>
</feature>
<dbReference type="GO" id="GO:0034451">
    <property type="term" value="C:centriolar satellite"/>
    <property type="evidence" value="ECO:0007669"/>
    <property type="project" value="UniProtKB-SubCell"/>
</dbReference>
<dbReference type="InterPro" id="IPR001680">
    <property type="entry name" value="WD40_rpt"/>
</dbReference>
<evidence type="ECO:0000259" key="15">
    <source>
        <dbReference type="Pfam" id="PF23393"/>
    </source>
</evidence>
<dbReference type="InterPro" id="IPR055439">
    <property type="entry name" value="Beta-prop_EML_1st"/>
</dbReference>
<evidence type="ECO:0000256" key="5">
    <source>
        <dbReference type="ARBA" id="ARBA00022701"/>
    </source>
</evidence>
<evidence type="ECO:0000256" key="4">
    <source>
        <dbReference type="ARBA" id="ARBA00022574"/>
    </source>
</evidence>
<dbReference type="Pfam" id="PF23409">
    <property type="entry name" value="Beta-prop_EML"/>
    <property type="match status" value="1"/>
</dbReference>
<sequence>MRVLYVLPLIHPYLNIFKHFKVEEWKRSTKEGDVTTFMDKTLKGTVYRISGAVPASNYLQLPKISTQSLGLTGRYLYILFKPAPTKYFVVHLDVATEDSQVVRISFSNLFKEFKSTATWLQFPFICKTQRRPTKFLFAHVRWTCLILDLRYILSLYLNRSYSHLKSVKLCSNLLVKNLFTSDLLFDPGVTSSEAHQSKLATQGISPMPREMTFPVPKGENWHDLYDYVRFPSDGSKMPFDSIQKGTLNPAAGRQKRKKGSVLLYIVLALAEYLKSDDGLIFLLQKLLPDPILKLKRVIGFGGFSTRWALWAANGSVVVYPCHALIIAIALDTGKQRFFAGHTDKVAALAFNGNSTLLASAQIGQLSVIRLWDFPSGRCLCMFKTGMQSISCLRDLSLALLCPTQLPLSLLPLQMVVVWNTVQVNHGGEVVMLAKAHTDVDIQALKIAFFDDTRMVSCGRDNVRLWRVRSGVLRSCPVNLGEYRSMEFTDLDFEAGHSTQREFVCSRSGHVLEINYKNVAVRNARRLLPSEGQHSHQREKQTFNSGPGIALNSICLSSTFCATASEDGYLRLWPLDFSEVFLEAEHHSPVSSVRISPDNLKVLCTTASGNVGCLDIQSKDYCTVMRSHLDSVLAFSVERSQKQLVTVSQDNTIRVWNLESMQQLYEFTASDETPCAVSFHPSQFIFACGFDTGVVRTISLAASKLLEEHKQHRGSITGLTFSPDGNFMYSSCSHGTLALYNSAIQKSHVIRVLANVTSQDADHGPDALSVSGDGRLLAFVGPSKYIVTLMDAYSLDELLRVDMSILDLDSTVLDMAERLCFAPFPLGHLLVATCSQKVLVIDAKSGRLIRVVSQVHKQSCSSLAFSSDARFLLTAGDRVLKVWDYGMRFDVNSQVLYSTTGQTFPLQLSVFRLDCTVNSIAEHSSDEMEPEQGHRETNGGEPSLCLGEYLSLNNDNTQEVQNSLKLIKERYFPIVLSCVLESRKESKGSKPQNNTHPDCYRHFTPRFKTSVFSSALTSNEGLKLKAVIGYNGNGRGNMVWNPDTGFFAYSCGCLLIVEDLHSGFQKHWLGHPEEISTLAVSHDAQALASASGQGRGESRCQIRIWNVQDGSCQKVLFHHETQVQAMAYSRDDCLLATLGDYIDRVIALWNVHTYELMSSTRVSEPVHEIAFSPLSVGHLACVGKGAVTFWLTEQQGADISLKVHRVPVPDAIGPVELTSLCYSAGCLLYTGTSTGQICAWDMQTNRCFMTWEAVEGEIGVLQCHRDRLVSGSNTKRIQLWSVAAVQELRVKGSSARSSSVLLEQEMTLDGTIVSAAFDDCMDMGIVGTTAGTLWYVSWADNTSIRLISGHKNQVNEVAFSPGESHCATCGEDGSVRVWSLASMELVVQFQVLNQSSLCLAWSPVATTVSGEESQHIVAGYSDGTIRVFSVSRTEMELKMHPHPVAVTALGYSADGEIILSGGKDGMMAVSSPRTGMTIRVLTDHRSSPINVIHCTRKQHLELGVEGDDLWLAASDDRRVSVWVSDWMKDKCELIDWLSFPAPTGPEVPNPLPPSLAAFCPWDRSMIAYTGFGLQKEILFYSLHQKQVIEKISLPYFATSLSLSPAACIIAVGFSERMLRLIEHPKKAERDYLGHDDAVCLCRFTPSGKRLFTASYNEILVWEVHTLSGPGKPYAKGAFKLSHHGCKQLV</sequence>
<dbReference type="InterPro" id="IPR011048">
    <property type="entry name" value="Haem_d1_sf"/>
</dbReference>
<dbReference type="PANTHER" id="PTHR13720">
    <property type="entry name" value="WD-40 REPEAT PROTEIN"/>
    <property type="match status" value="1"/>
</dbReference>